<evidence type="ECO:0000313" key="3">
    <source>
        <dbReference type="Proteomes" id="UP001501231"/>
    </source>
</evidence>
<dbReference type="InterPro" id="IPR007278">
    <property type="entry name" value="DUF397"/>
</dbReference>
<feature type="domain" description="DUF397" evidence="1">
    <location>
        <begin position="3"/>
        <end position="56"/>
    </location>
</feature>
<organism evidence="2 3">
    <name type="scientific">Actinomadura vinacea</name>
    <dbReference type="NCBI Taxonomy" id="115336"/>
    <lineage>
        <taxon>Bacteria</taxon>
        <taxon>Bacillati</taxon>
        <taxon>Actinomycetota</taxon>
        <taxon>Actinomycetes</taxon>
        <taxon>Streptosporangiales</taxon>
        <taxon>Thermomonosporaceae</taxon>
        <taxon>Actinomadura</taxon>
    </lineage>
</organism>
<keyword evidence="3" id="KW-1185">Reference proteome</keyword>
<evidence type="ECO:0000313" key="2">
    <source>
        <dbReference type="EMBL" id="GAA2457637.1"/>
    </source>
</evidence>
<reference evidence="3" key="1">
    <citation type="journal article" date="2019" name="Int. J. Syst. Evol. Microbiol.">
        <title>The Global Catalogue of Microorganisms (GCM) 10K type strain sequencing project: providing services to taxonomists for standard genome sequencing and annotation.</title>
        <authorList>
            <consortium name="The Broad Institute Genomics Platform"/>
            <consortium name="The Broad Institute Genome Sequencing Center for Infectious Disease"/>
            <person name="Wu L."/>
            <person name="Ma J."/>
        </authorList>
    </citation>
    <scope>NUCLEOTIDE SEQUENCE [LARGE SCALE GENOMIC DNA]</scope>
    <source>
        <strain evidence="3">JCM 3325</strain>
    </source>
</reference>
<dbReference type="EMBL" id="BAAARW010000046">
    <property type="protein sequence ID" value="GAA2457637.1"/>
    <property type="molecule type" value="Genomic_DNA"/>
</dbReference>
<comment type="caution">
    <text evidence="2">The sequence shown here is derived from an EMBL/GenBank/DDBJ whole genome shotgun (WGS) entry which is preliminary data.</text>
</comment>
<proteinExistence type="predicted"/>
<sequence length="62" mass="6496">MTTWRKSSHSGGGGGATDCVEMARLADGIGVRDSKNPAGPVLTMDRRVLDNLLDIIKSLPTG</sequence>
<evidence type="ECO:0000259" key="1">
    <source>
        <dbReference type="Pfam" id="PF04149"/>
    </source>
</evidence>
<protein>
    <submittedName>
        <fullName evidence="2">DUF397 domain-containing protein</fullName>
    </submittedName>
</protein>
<dbReference type="RefSeq" id="WP_344598176.1">
    <property type="nucleotide sequence ID" value="NZ_BAAARW010000046.1"/>
</dbReference>
<accession>A0ABP5XMZ3</accession>
<name>A0ABP5XMZ3_9ACTN</name>
<dbReference type="Proteomes" id="UP001501231">
    <property type="component" value="Unassembled WGS sequence"/>
</dbReference>
<dbReference type="Pfam" id="PF04149">
    <property type="entry name" value="DUF397"/>
    <property type="match status" value="1"/>
</dbReference>
<gene>
    <name evidence="2" type="ORF">GCM10010191_91770</name>
</gene>